<organism evidence="4 5">
    <name type="scientific">Sphingobium olei</name>
    <dbReference type="NCBI Taxonomy" id="420955"/>
    <lineage>
        <taxon>Bacteria</taxon>
        <taxon>Pseudomonadati</taxon>
        <taxon>Pseudomonadota</taxon>
        <taxon>Alphaproteobacteria</taxon>
        <taxon>Sphingomonadales</taxon>
        <taxon>Sphingomonadaceae</taxon>
        <taxon>Sphingobium</taxon>
    </lineage>
</organism>
<comment type="subcellular location">
    <subcellularLocation>
        <location evidence="2">Periplasm</location>
    </subcellularLocation>
</comment>
<evidence type="ECO:0000259" key="3">
    <source>
        <dbReference type="PROSITE" id="PS51352"/>
    </source>
</evidence>
<dbReference type="Proteomes" id="UP001597203">
    <property type="component" value="Unassembled WGS sequence"/>
</dbReference>
<keyword evidence="2" id="KW-0574">Periplasm</keyword>
<dbReference type="PROSITE" id="PS51352">
    <property type="entry name" value="THIOREDOXIN_2"/>
    <property type="match status" value="1"/>
</dbReference>
<dbReference type="SUPFAM" id="SSF52833">
    <property type="entry name" value="Thioredoxin-like"/>
    <property type="match status" value="1"/>
</dbReference>
<comment type="function">
    <text evidence="1">May be required for disulfide bond formation in some proteins.</text>
</comment>
<proteinExistence type="inferred from homology"/>
<evidence type="ECO:0000256" key="2">
    <source>
        <dbReference type="RuleBase" id="RU364038"/>
    </source>
</evidence>
<dbReference type="Pfam" id="PF13098">
    <property type="entry name" value="Thioredoxin_2"/>
    <property type="match status" value="1"/>
</dbReference>
<dbReference type="PANTHER" id="PTHR35272:SF3">
    <property type="entry name" value="THIOL:DISULFIDE INTERCHANGE PROTEIN DSBC"/>
    <property type="match status" value="1"/>
</dbReference>
<evidence type="ECO:0000256" key="1">
    <source>
        <dbReference type="ARBA" id="ARBA00003565"/>
    </source>
</evidence>
<dbReference type="InterPro" id="IPR036249">
    <property type="entry name" value="Thioredoxin-like_sf"/>
</dbReference>
<comment type="function">
    <text evidence="2">Required for disulfide bond formation in some periplasmic proteins. Acts by transferring its disulfide bond to other proteins and is reduced in the process.</text>
</comment>
<keyword evidence="5" id="KW-1185">Reference proteome</keyword>
<keyword evidence="2" id="KW-0732">Signal</keyword>
<protein>
    <recommendedName>
        <fullName evidence="2">Thiol:disulfide interchange protein</fullName>
    </recommendedName>
</protein>
<accession>A0ABW3NXM4</accession>
<dbReference type="InterPro" id="IPR018950">
    <property type="entry name" value="DiS-bond_isomerase_DsbC/G_N"/>
</dbReference>
<evidence type="ECO:0000313" key="4">
    <source>
        <dbReference type="EMBL" id="MFD1103798.1"/>
    </source>
</evidence>
<feature type="chain" id="PRO_5044997998" description="Thiol:disulfide interchange protein" evidence="2">
    <location>
        <begin position="26"/>
        <end position="259"/>
    </location>
</feature>
<evidence type="ECO:0000313" key="5">
    <source>
        <dbReference type="Proteomes" id="UP001597203"/>
    </source>
</evidence>
<dbReference type="InterPro" id="IPR012336">
    <property type="entry name" value="Thioredoxin-like_fold"/>
</dbReference>
<dbReference type="RefSeq" id="WP_380908881.1">
    <property type="nucleotide sequence ID" value="NZ_JBHTLS010000009.1"/>
</dbReference>
<dbReference type="InterPro" id="IPR033954">
    <property type="entry name" value="DiS-bond_Isoase_DsbC/G"/>
</dbReference>
<comment type="caution">
    <text evidence="4">The sequence shown here is derived from an EMBL/GenBank/DDBJ whole genome shotgun (WGS) entry which is preliminary data.</text>
</comment>
<dbReference type="EMBL" id="JBHTLS010000009">
    <property type="protein sequence ID" value="MFD1103798.1"/>
    <property type="molecule type" value="Genomic_DNA"/>
</dbReference>
<dbReference type="PANTHER" id="PTHR35272">
    <property type="entry name" value="THIOL:DISULFIDE INTERCHANGE PROTEIN DSBC-RELATED"/>
    <property type="match status" value="1"/>
</dbReference>
<dbReference type="CDD" id="cd03020">
    <property type="entry name" value="DsbA_DsbC_DsbG"/>
    <property type="match status" value="1"/>
</dbReference>
<comment type="similarity">
    <text evidence="2">Belongs to the thioredoxin family. DsbC subfamily.</text>
</comment>
<dbReference type="Gene3D" id="3.40.30.10">
    <property type="entry name" value="Glutaredoxin"/>
    <property type="match status" value="1"/>
</dbReference>
<dbReference type="InterPro" id="IPR013766">
    <property type="entry name" value="Thioredoxin_domain"/>
</dbReference>
<dbReference type="Pfam" id="PF10411">
    <property type="entry name" value="DsbC_N"/>
    <property type="match status" value="1"/>
</dbReference>
<keyword evidence="2" id="KW-0676">Redox-active center</keyword>
<gene>
    <name evidence="4" type="ORF">ACFQ24_02560</name>
</gene>
<name>A0ABW3NXM4_9SPHN</name>
<sequence>MKSAHISRLLLGAALCCGITSAAFAGVPEEKDAALSALAAKAEKQLHQSFANLQFEDFAAAPVQGPLYQASAGGRILYYAPESDHLLFATIYDRNGVNLTALAQDAAARKKLKSLDPGEALTIGPPGAPTVIEFTDPDCPYCRALDRFWAAKAAEGKPVRRQIYFVSGIHPDAASKAEHILCAKDPPAAFTSAYAGETKKPLVQCKEGAERVAANAATVKAMGISGTPTLVLDGKLISGFQQAEIEAWLATKRPTKPPT</sequence>
<dbReference type="InterPro" id="IPR051470">
    <property type="entry name" value="Thiol:disulfide_interchange"/>
</dbReference>
<reference evidence="5" key="1">
    <citation type="journal article" date="2019" name="Int. J. Syst. Evol. Microbiol.">
        <title>The Global Catalogue of Microorganisms (GCM) 10K type strain sequencing project: providing services to taxonomists for standard genome sequencing and annotation.</title>
        <authorList>
            <consortium name="The Broad Institute Genomics Platform"/>
            <consortium name="The Broad Institute Genome Sequencing Center for Infectious Disease"/>
            <person name="Wu L."/>
            <person name="Ma J."/>
        </authorList>
    </citation>
    <scope>NUCLEOTIDE SEQUENCE [LARGE SCALE GENOMIC DNA]</scope>
    <source>
        <strain evidence="5">CCUG 54329</strain>
    </source>
</reference>
<feature type="domain" description="Thioredoxin" evidence="3">
    <location>
        <begin position="101"/>
        <end position="254"/>
    </location>
</feature>
<feature type="signal peptide" evidence="2">
    <location>
        <begin position="1"/>
        <end position="25"/>
    </location>
</feature>